<dbReference type="SUPFAM" id="SSF52058">
    <property type="entry name" value="L domain-like"/>
    <property type="match status" value="1"/>
</dbReference>
<dbReference type="GO" id="GO:0005524">
    <property type="term" value="F:ATP binding"/>
    <property type="evidence" value="ECO:0007669"/>
    <property type="project" value="UniProtKB-KW"/>
</dbReference>
<dbReference type="PRINTS" id="PR00364">
    <property type="entry name" value="DISEASERSIST"/>
</dbReference>
<dbReference type="PANTHER" id="PTHR33463">
    <property type="entry name" value="NB-ARC DOMAIN-CONTAINING PROTEIN-RELATED"/>
    <property type="match status" value="1"/>
</dbReference>
<feature type="domain" description="Disease resistance R13L4/SHOC-2-like LRR" evidence="10">
    <location>
        <begin position="532"/>
        <end position="680"/>
    </location>
</feature>
<dbReference type="Gene3D" id="1.10.8.430">
    <property type="entry name" value="Helical domain of apoptotic protease-activating factors"/>
    <property type="match status" value="1"/>
</dbReference>
<keyword evidence="5" id="KW-0067">ATP-binding</keyword>
<dbReference type="Pfam" id="PF23247">
    <property type="entry name" value="LRR_RPS2"/>
    <property type="match status" value="1"/>
</dbReference>
<feature type="domain" description="Disease resistance protein At4g27190-like leucine-rich repeats" evidence="8">
    <location>
        <begin position="808"/>
        <end position="921"/>
    </location>
</feature>
<dbReference type="GO" id="GO:0006952">
    <property type="term" value="P:defense response"/>
    <property type="evidence" value="ECO:0007669"/>
    <property type="project" value="UniProtKB-KW"/>
</dbReference>
<organism evidence="11">
    <name type="scientific">Vitis vinifera</name>
    <name type="common">Grape</name>
    <dbReference type="NCBI Taxonomy" id="29760"/>
    <lineage>
        <taxon>Eukaryota</taxon>
        <taxon>Viridiplantae</taxon>
        <taxon>Streptophyta</taxon>
        <taxon>Embryophyta</taxon>
        <taxon>Tracheophyta</taxon>
        <taxon>Spermatophyta</taxon>
        <taxon>Magnoliopsida</taxon>
        <taxon>eudicotyledons</taxon>
        <taxon>Gunneridae</taxon>
        <taxon>Pentapetalae</taxon>
        <taxon>rosids</taxon>
        <taxon>Vitales</taxon>
        <taxon>Vitaceae</taxon>
        <taxon>Viteae</taxon>
        <taxon>Vitis</taxon>
    </lineage>
</organism>
<evidence type="ECO:0000313" key="11">
    <source>
        <dbReference type="EMBL" id="CAN60524.1"/>
    </source>
</evidence>
<evidence type="ECO:0000256" key="2">
    <source>
        <dbReference type="ARBA" id="ARBA00022737"/>
    </source>
</evidence>
<evidence type="ECO:0000256" key="6">
    <source>
        <dbReference type="SAM" id="Coils"/>
    </source>
</evidence>
<keyword evidence="3" id="KW-0547">Nucleotide-binding</keyword>
<dbReference type="InterPro" id="IPR042197">
    <property type="entry name" value="Apaf_helical"/>
</dbReference>
<feature type="domain" description="NB-ARC" evidence="7">
    <location>
        <begin position="156"/>
        <end position="312"/>
    </location>
</feature>
<dbReference type="Pfam" id="PF00931">
    <property type="entry name" value="NB-ARC"/>
    <property type="match status" value="1"/>
</dbReference>
<keyword evidence="4" id="KW-0611">Plant defense</keyword>
<evidence type="ECO:0000256" key="4">
    <source>
        <dbReference type="ARBA" id="ARBA00022821"/>
    </source>
</evidence>
<dbReference type="InterPro" id="IPR058922">
    <property type="entry name" value="WHD_DRP"/>
</dbReference>
<evidence type="ECO:0000256" key="5">
    <source>
        <dbReference type="ARBA" id="ARBA00022840"/>
    </source>
</evidence>
<evidence type="ECO:0000256" key="1">
    <source>
        <dbReference type="ARBA" id="ARBA00008894"/>
    </source>
</evidence>
<dbReference type="PANTHER" id="PTHR33463:SF186">
    <property type="entry name" value="NB-ARC DOMAIN-CONTAINING PROTEIN"/>
    <property type="match status" value="1"/>
</dbReference>
<gene>
    <name evidence="11" type="ORF">VITISV_010159</name>
</gene>
<dbReference type="InterPro" id="IPR027417">
    <property type="entry name" value="P-loop_NTPase"/>
</dbReference>
<feature type="coiled-coil region" evidence="6">
    <location>
        <begin position="30"/>
        <end position="92"/>
    </location>
</feature>
<evidence type="ECO:0000259" key="8">
    <source>
        <dbReference type="Pfam" id="PF23247"/>
    </source>
</evidence>
<evidence type="ECO:0000259" key="10">
    <source>
        <dbReference type="Pfam" id="PF23598"/>
    </source>
</evidence>
<sequence length="928" mass="106123">MADLAGGAAGEIYKDGKRVATFAISNILYLKDLNRNYKKLKQEAMKLKAMRKDLEIRRFKTKSCIRDWIARASTIERQVEDLEIKYNNKKKHRWKLLSLANLGKEMEVKCQEVCSHWEEGDFKKATAVMELPEPVKRIHTLKLEENSSLHKVLQLVLGFLEDKKIRRIGIWGMVGTGKTTVLQNLNNHEKVAKMFDMVIYVTVSKEWSEKGVQDAILRRLKLDVDDNANVNEAALIISEELKGKKCLILLDEVWDWIDLNRIMGIDENLDSKVVLASRYQDICCVMDAEDLVDVKPLSHNDAWNIFQKKVGHYISNRSIEPLARGVVDECHGLPLLIDRVAKTFKKKGENEVLWKDGLKRLKRWDSVKLDGMDEVLERLQNCYDDLKDGEEKHCFLYGALYPEEREIDVDYLLECWKAEGFINDASNFRSARSRGHSVLNELIKVSLLERSDNSKCVKMNKVLRKMALRISSQNTKSKFLVKPPEEFEDFPKEEEWEQASRISLMGSRQGLLPETLDCSGLLTLLLRSNMHLTSIPKFFFQSMSQLKVLDLHGTEIALLPSSLSNLIYLKALYLNSCSKLEEIPSSVKALTCLEVLDIRKTKLNLLQIGSLVSLKCLRLSLCNFDMANYTKAQVSTFDLLEELNIDVGSLEEGWDKIVDPVIKDIVKLKKLTSLWFCFPKVDCLGVFVQEWPVWEEGSLTFHFAIGCHNSVFTQILESIDHPGHNILKLANGDDVNPVIMKVLMETNALGLIDYGVSSLSDFGIENMNRISNCLIKGCSKIKTIIDGDRVSEAVLQSLENLHITDVPNLKNIWQGPVQARSLSQLTTVTLSKCPKLKMIFSEGMIQQFLRLKHLRVEECYQIEKIIMESKNTQLENQGLPELKTIVLFDLPKLTSIWAKDSLQWPFLQEVKISKCSQLKSLPFNKVIH</sequence>
<protein>
    <submittedName>
        <fullName evidence="11">Uncharacterized protein</fullName>
    </submittedName>
</protein>
<dbReference type="ExpressionAtlas" id="A5ASB5">
    <property type="expression patterns" value="baseline and differential"/>
</dbReference>
<dbReference type="EMBL" id="AM433714">
    <property type="protein sequence ID" value="CAN60524.1"/>
    <property type="molecule type" value="Genomic_DNA"/>
</dbReference>
<accession>A5ASB5</accession>
<dbReference type="InterPro" id="IPR050905">
    <property type="entry name" value="Plant_NBS-LRR"/>
</dbReference>
<dbReference type="Pfam" id="PF23598">
    <property type="entry name" value="LRR_14"/>
    <property type="match status" value="1"/>
</dbReference>
<proteinExistence type="inferred from homology"/>
<evidence type="ECO:0000259" key="7">
    <source>
        <dbReference type="Pfam" id="PF00931"/>
    </source>
</evidence>
<dbReference type="GO" id="GO:0043531">
    <property type="term" value="F:ADP binding"/>
    <property type="evidence" value="ECO:0007669"/>
    <property type="project" value="InterPro"/>
</dbReference>
<dbReference type="InterPro" id="IPR055414">
    <property type="entry name" value="LRR_R13L4/SHOC2-like"/>
</dbReference>
<dbReference type="Gene3D" id="3.40.50.300">
    <property type="entry name" value="P-loop containing nucleotide triphosphate hydrolases"/>
    <property type="match status" value="1"/>
</dbReference>
<dbReference type="InterPro" id="IPR057135">
    <property type="entry name" value="At4g27190-like_LRR"/>
</dbReference>
<comment type="similarity">
    <text evidence="1">Belongs to the disease resistance NB-LRR family.</text>
</comment>
<dbReference type="AlphaFoldDB" id="A5ASB5"/>
<dbReference type="InterPro" id="IPR032675">
    <property type="entry name" value="LRR_dom_sf"/>
</dbReference>
<reference evidence="11" key="1">
    <citation type="journal article" date="2007" name="PLoS ONE">
        <title>The first genome sequence of an elite grapevine cultivar (Pinot noir Vitis vinifera L.): coping with a highly heterozygous genome.</title>
        <authorList>
            <person name="Velasco R."/>
            <person name="Zharkikh A."/>
            <person name="Troggio M."/>
            <person name="Cartwright D.A."/>
            <person name="Cestaro A."/>
            <person name="Pruss D."/>
            <person name="Pindo M."/>
            <person name="FitzGerald L.M."/>
            <person name="Vezzulli S."/>
            <person name="Reid J."/>
            <person name="Malacarne G."/>
            <person name="Iliev D."/>
            <person name="Coppola G."/>
            <person name="Wardell B."/>
            <person name="Micheletti D."/>
            <person name="Macalma T."/>
            <person name="Facci M."/>
            <person name="Mitchell J.T."/>
            <person name="Perazzolli M."/>
            <person name="Eldredge G."/>
            <person name="Gatto P."/>
            <person name="Oyzerski R."/>
            <person name="Moretto M."/>
            <person name="Gutin N."/>
            <person name="Stefanini M."/>
            <person name="Chen Y."/>
            <person name="Segala C."/>
            <person name="Davenport C."/>
            <person name="Dematte L."/>
            <person name="Mraz A."/>
            <person name="Battilana J."/>
            <person name="Stormo K."/>
            <person name="Costa F."/>
            <person name="Tao Q."/>
            <person name="Si-Ammour A."/>
            <person name="Harkins T."/>
            <person name="Lackey A."/>
            <person name="Perbost C."/>
            <person name="Taillon B."/>
            <person name="Stella A."/>
            <person name="Solovyev V."/>
            <person name="Fawcett J.A."/>
            <person name="Sterck L."/>
            <person name="Vandepoele K."/>
            <person name="Grando S.M."/>
            <person name="Toppo S."/>
            <person name="Moser C."/>
            <person name="Lanchbury J."/>
            <person name="Bogden R."/>
            <person name="Skolnick M."/>
            <person name="Sgaramella V."/>
            <person name="Bhatnagar S.K."/>
            <person name="Fontana P."/>
            <person name="Gutin A."/>
            <person name="Van de Peer Y."/>
            <person name="Salamini F."/>
            <person name="Viola R."/>
        </authorList>
    </citation>
    <scope>NUCLEOTIDE SEQUENCE</scope>
</reference>
<feature type="domain" description="Disease resistance protein winged helix" evidence="9">
    <location>
        <begin position="400"/>
        <end position="466"/>
    </location>
</feature>
<evidence type="ECO:0000256" key="3">
    <source>
        <dbReference type="ARBA" id="ARBA00022741"/>
    </source>
</evidence>
<name>A5ASB5_VITVI</name>
<dbReference type="Pfam" id="PF23559">
    <property type="entry name" value="WHD_DRP"/>
    <property type="match status" value="1"/>
</dbReference>
<dbReference type="InterPro" id="IPR002182">
    <property type="entry name" value="NB-ARC"/>
</dbReference>
<dbReference type="SUPFAM" id="SSF52540">
    <property type="entry name" value="P-loop containing nucleoside triphosphate hydrolases"/>
    <property type="match status" value="1"/>
</dbReference>
<keyword evidence="6" id="KW-0175">Coiled coil</keyword>
<dbReference type="FunFam" id="1.10.10.10:FF:000322">
    <property type="entry name" value="Probable disease resistance protein At1g63360"/>
    <property type="match status" value="1"/>
</dbReference>
<keyword evidence="2" id="KW-0677">Repeat</keyword>
<dbReference type="Gene3D" id="3.80.10.10">
    <property type="entry name" value="Ribonuclease Inhibitor"/>
    <property type="match status" value="2"/>
</dbReference>
<evidence type="ECO:0000259" key="9">
    <source>
        <dbReference type="Pfam" id="PF23559"/>
    </source>
</evidence>